<dbReference type="EMBL" id="JAEAOA010001201">
    <property type="protein sequence ID" value="KAK3587891.1"/>
    <property type="molecule type" value="Genomic_DNA"/>
</dbReference>
<comment type="caution">
    <text evidence="1">The sequence shown here is derived from an EMBL/GenBank/DDBJ whole genome shotgun (WGS) entry which is preliminary data.</text>
</comment>
<reference evidence="1" key="3">
    <citation type="submission" date="2023-05" db="EMBL/GenBank/DDBJ databases">
        <authorList>
            <person name="Smith C.H."/>
        </authorList>
    </citation>
    <scope>NUCLEOTIDE SEQUENCE</scope>
    <source>
        <strain evidence="1">CHS0354</strain>
        <tissue evidence="1">Mantle</tissue>
    </source>
</reference>
<accession>A0AAE0S9N4</accession>
<reference evidence="1" key="1">
    <citation type="journal article" date="2021" name="Genome Biol. Evol.">
        <title>A High-Quality Reference Genome for a Parasitic Bivalve with Doubly Uniparental Inheritance (Bivalvia: Unionida).</title>
        <authorList>
            <person name="Smith C.H."/>
        </authorList>
    </citation>
    <scope>NUCLEOTIDE SEQUENCE</scope>
    <source>
        <strain evidence="1">CHS0354</strain>
    </source>
</reference>
<sequence length="78" mass="8394">MEPALKSVSPTVMIVLFTQENEGSTKERNIALLATKNGGQNVQSDSGLPRGGNYRRQRAAADCLDTYAGAGIDIEKLR</sequence>
<reference evidence="1" key="2">
    <citation type="journal article" date="2021" name="Genome Biol. Evol.">
        <title>Developing a high-quality reference genome for a parasitic bivalve with doubly uniparental inheritance (Bivalvia: Unionida).</title>
        <authorList>
            <person name="Smith C.H."/>
        </authorList>
    </citation>
    <scope>NUCLEOTIDE SEQUENCE</scope>
    <source>
        <strain evidence="1">CHS0354</strain>
        <tissue evidence="1">Mantle</tissue>
    </source>
</reference>
<dbReference type="Proteomes" id="UP001195483">
    <property type="component" value="Unassembled WGS sequence"/>
</dbReference>
<organism evidence="1 2">
    <name type="scientific">Potamilus streckersoni</name>
    <dbReference type="NCBI Taxonomy" id="2493646"/>
    <lineage>
        <taxon>Eukaryota</taxon>
        <taxon>Metazoa</taxon>
        <taxon>Spiralia</taxon>
        <taxon>Lophotrochozoa</taxon>
        <taxon>Mollusca</taxon>
        <taxon>Bivalvia</taxon>
        <taxon>Autobranchia</taxon>
        <taxon>Heteroconchia</taxon>
        <taxon>Palaeoheterodonta</taxon>
        <taxon>Unionida</taxon>
        <taxon>Unionoidea</taxon>
        <taxon>Unionidae</taxon>
        <taxon>Ambleminae</taxon>
        <taxon>Lampsilini</taxon>
        <taxon>Potamilus</taxon>
    </lineage>
</organism>
<keyword evidence="2" id="KW-1185">Reference proteome</keyword>
<evidence type="ECO:0000313" key="1">
    <source>
        <dbReference type="EMBL" id="KAK3587891.1"/>
    </source>
</evidence>
<name>A0AAE0S9N4_9BIVA</name>
<evidence type="ECO:0000313" key="2">
    <source>
        <dbReference type="Proteomes" id="UP001195483"/>
    </source>
</evidence>
<protein>
    <submittedName>
        <fullName evidence="1">Uncharacterized protein</fullName>
    </submittedName>
</protein>
<gene>
    <name evidence="1" type="ORF">CHS0354_019788</name>
</gene>
<dbReference type="AlphaFoldDB" id="A0AAE0S9N4"/>
<proteinExistence type="predicted"/>